<dbReference type="Pfam" id="PF01253">
    <property type="entry name" value="SUI1"/>
    <property type="match status" value="1"/>
</dbReference>
<feature type="domain" description="SUI1" evidence="4">
    <location>
        <begin position="43"/>
        <end position="109"/>
    </location>
</feature>
<dbReference type="CDD" id="cd11567">
    <property type="entry name" value="YciH_like"/>
    <property type="match status" value="1"/>
</dbReference>
<sequence>MSKKNSRLVFSTDSGKHCPKCEFSIDNCQCKNNTVADSDGIVRISRETKGRKGKGVSIISGIALNDDGLKKIAKKLKQQCGCGGSVKNFAIEMQTDQRDKLKAALEKDGYKVKLAGS</sequence>
<dbReference type="InterPro" id="IPR050318">
    <property type="entry name" value="DENR/SUI1_TIF"/>
</dbReference>
<comment type="caution">
    <text evidence="5">The sequence shown here is derived from an EMBL/GenBank/DDBJ whole genome shotgun (WGS) entry which is preliminary data.</text>
</comment>
<dbReference type="EMBL" id="CAKLPX010000001">
    <property type="protein sequence ID" value="CAH0990824.1"/>
    <property type="molecule type" value="Genomic_DNA"/>
</dbReference>
<dbReference type="PROSITE" id="PS50296">
    <property type="entry name" value="SUI1"/>
    <property type="match status" value="1"/>
</dbReference>
<evidence type="ECO:0000256" key="3">
    <source>
        <dbReference type="ARBA" id="ARBA00022917"/>
    </source>
</evidence>
<dbReference type="PIRSF" id="PIRSF037511">
    <property type="entry name" value="Transl_init_SUI1_pro"/>
    <property type="match status" value="1"/>
</dbReference>
<dbReference type="NCBIfam" id="NF005297">
    <property type="entry name" value="PRK06824.1"/>
    <property type="match status" value="1"/>
</dbReference>
<evidence type="ECO:0000256" key="1">
    <source>
        <dbReference type="ARBA" id="ARBA00005422"/>
    </source>
</evidence>
<organism evidence="5 6">
    <name type="scientific">Sinobacterium norvegicum</name>
    <dbReference type="NCBI Taxonomy" id="1641715"/>
    <lineage>
        <taxon>Bacteria</taxon>
        <taxon>Pseudomonadati</taxon>
        <taxon>Pseudomonadota</taxon>
        <taxon>Gammaproteobacteria</taxon>
        <taxon>Cellvibrionales</taxon>
        <taxon>Spongiibacteraceae</taxon>
        <taxon>Sinobacterium</taxon>
    </lineage>
</organism>
<dbReference type="InterPro" id="IPR001950">
    <property type="entry name" value="SUI1"/>
</dbReference>
<evidence type="ECO:0000256" key="2">
    <source>
        <dbReference type="ARBA" id="ARBA00022845"/>
    </source>
</evidence>
<name>A0ABM9AC97_9GAMM</name>
<dbReference type="PANTHER" id="PTHR12789">
    <property type="entry name" value="DENSITY-REGULATED PROTEIN HOMOLOG"/>
    <property type="match status" value="1"/>
</dbReference>
<dbReference type="Gene3D" id="3.30.780.10">
    <property type="entry name" value="SUI1-like domain"/>
    <property type="match status" value="1"/>
</dbReference>
<dbReference type="PANTHER" id="PTHR12789:SF0">
    <property type="entry name" value="DENSITY-REGULATED PROTEIN"/>
    <property type="match status" value="1"/>
</dbReference>
<protein>
    <recommendedName>
        <fullName evidence="4">SUI1 domain-containing protein</fullName>
    </recommendedName>
</protein>
<dbReference type="RefSeq" id="WP_237443494.1">
    <property type="nucleotide sequence ID" value="NZ_CAKLPX010000001.1"/>
</dbReference>
<evidence type="ECO:0000313" key="5">
    <source>
        <dbReference type="EMBL" id="CAH0990824.1"/>
    </source>
</evidence>
<reference evidence="5" key="1">
    <citation type="submission" date="2021-12" db="EMBL/GenBank/DDBJ databases">
        <authorList>
            <person name="Rodrigo-Torres L."/>
            <person name="Arahal R. D."/>
            <person name="Lucena T."/>
        </authorList>
    </citation>
    <scope>NUCLEOTIDE SEQUENCE</scope>
    <source>
        <strain evidence="5">CECT 8267</strain>
    </source>
</reference>
<accession>A0ABM9AC97</accession>
<keyword evidence="3" id="KW-0648">Protein biosynthesis</keyword>
<dbReference type="Proteomes" id="UP000838100">
    <property type="component" value="Unassembled WGS sequence"/>
</dbReference>
<keyword evidence="2" id="KW-0810">Translation regulation</keyword>
<proteinExistence type="inferred from homology"/>
<gene>
    <name evidence="5" type="primary">yciH</name>
    <name evidence="5" type="ORF">SIN8267_00924</name>
</gene>
<dbReference type="InterPro" id="IPR005872">
    <property type="entry name" value="SUI1_arc_bac"/>
</dbReference>
<comment type="similarity">
    <text evidence="1">Belongs to the SUI1 family.</text>
</comment>
<dbReference type="SUPFAM" id="SSF55159">
    <property type="entry name" value="eIF1-like"/>
    <property type="match status" value="1"/>
</dbReference>
<evidence type="ECO:0000313" key="6">
    <source>
        <dbReference type="Proteomes" id="UP000838100"/>
    </source>
</evidence>
<dbReference type="InterPro" id="IPR036877">
    <property type="entry name" value="SUI1_dom_sf"/>
</dbReference>
<keyword evidence="6" id="KW-1185">Reference proteome</keyword>
<evidence type="ECO:0000259" key="4">
    <source>
        <dbReference type="PROSITE" id="PS50296"/>
    </source>
</evidence>